<keyword evidence="7" id="KW-0406">Ion transport</keyword>
<organism evidence="14 15">
    <name type="scientific">Raoultella terrigena</name>
    <name type="common">Klebsiella terrigena</name>
    <dbReference type="NCBI Taxonomy" id="577"/>
    <lineage>
        <taxon>Bacteria</taxon>
        <taxon>Pseudomonadati</taxon>
        <taxon>Pseudomonadota</taxon>
        <taxon>Gammaproteobacteria</taxon>
        <taxon>Enterobacterales</taxon>
        <taxon>Enterobacteriaceae</taxon>
        <taxon>Klebsiella/Raoultella group</taxon>
        <taxon>Raoultella</taxon>
    </lineage>
</organism>
<evidence type="ECO:0000256" key="1">
    <source>
        <dbReference type="ARBA" id="ARBA00004571"/>
    </source>
</evidence>
<reference evidence="14 15" key="1">
    <citation type="submission" date="2019-03" db="EMBL/GenBank/DDBJ databases">
        <authorList>
            <consortium name="Pathogen Informatics"/>
        </authorList>
    </citation>
    <scope>NUCLEOTIDE SEQUENCE [LARGE SCALE GENOMIC DNA]</scope>
    <source>
        <strain evidence="14 15">NCTC13038</strain>
    </source>
</reference>
<dbReference type="Pfam" id="PF02264">
    <property type="entry name" value="LamB"/>
    <property type="match status" value="1"/>
</dbReference>
<feature type="region of interest" description="Disordered" evidence="11">
    <location>
        <begin position="42"/>
        <end position="102"/>
    </location>
</feature>
<keyword evidence="9" id="KW-0472">Membrane</keyword>
<dbReference type="PANTHER" id="PTHR38762:SF1">
    <property type="entry name" value="CRYPTIC OUTER MEMBRANE PORIN BGLH-RELATED"/>
    <property type="match status" value="1"/>
</dbReference>
<evidence type="ECO:0000256" key="8">
    <source>
        <dbReference type="ARBA" id="ARBA00023114"/>
    </source>
</evidence>
<feature type="compositionally biased region" description="Low complexity" evidence="11">
    <location>
        <begin position="56"/>
        <end position="69"/>
    </location>
</feature>
<dbReference type="GO" id="GO:0015288">
    <property type="term" value="F:porin activity"/>
    <property type="evidence" value="ECO:0007669"/>
    <property type="project" value="UniProtKB-KW"/>
</dbReference>
<evidence type="ECO:0000256" key="5">
    <source>
        <dbReference type="ARBA" id="ARBA00022692"/>
    </source>
</evidence>
<dbReference type="Gene3D" id="2.40.170.10">
    <property type="entry name" value="Porin, LamB type"/>
    <property type="match status" value="1"/>
</dbReference>
<gene>
    <name evidence="14" type="primary">scrY_5</name>
    <name evidence="14" type="ORF">NCTC13038_02490</name>
</gene>
<evidence type="ECO:0000256" key="3">
    <source>
        <dbReference type="ARBA" id="ARBA00022448"/>
    </source>
</evidence>
<evidence type="ECO:0000256" key="12">
    <source>
        <dbReference type="SAM" id="SignalP"/>
    </source>
</evidence>
<dbReference type="InterPro" id="IPR003192">
    <property type="entry name" value="Porin_LamB"/>
</dbReference>
<keyword evidence="8" id="KW-0626">Porin</keyword>
<evidence type="ECO:0000256" key="10">
    <source>
        <dbReference type="ARBA" id="ARBA00023237"/>
    </source>
</evidence>
<sequence length="448" mass="48757">MRISVISAAVCCALFSAYGVCAAPLTIEQRLAQLEARLNHAEQEAGDANRRAQQSEQRTTAAEQRAAAAEKQVQALSQRTAASEQKQQVTNQQINSQLAKTSPGDGFEFNAYARSGMLVDSHGKGARGGPGISPASSLNGDAHVGRLGNEKDNYVELSFGKKMTFSDGSWAHFKTMLADGATNPDPWVQDNDSHHLNVRQLYVEMGGFADFSGPFEKSSIWAGKRFDRDNFDIHFTDSDIMFLGGTGGGINDVSWGSHLRGDYSVYARNFGDLGSDNYEDNDIQNLMFTANHFWNNWQLMTTAMTAQGNDSLKDNTSTTGSYALRSDNTAKNGYYAMLAYHDKQQFFGLAPGYPKAPYSTVAALGPKRVSPAAMAISPRMQNPCALRHTVFCRWGKTGSWRRQSSPSIAKAAIATATATTGRPSTCGFLKASPAISRCCTRRRGSIWT</sequence>
<dbReference type="InterPro" id="IPR050286">
    <property type="entry name" value="G_neg_Bact_CarbUptk_Porin"/>
</dbReference>
<dbReference type="AlphaFoldDB" id="A0A485BE97"/>
<dbReference type="GO" id="GO:0009279">
    <property type="term" value="C:cell outer membrane"/>
    <property type="evidence" value="ECO:0007669"/>
    <property type="project" value="UniProtKB-SubCell"/>
</dbReference>
<feature type="domain" description="LamB-type porin N-terminal" evidence="13">
    <location>
        <begin position="26"/>
        <end position="54"/>
    </location>
</feature>
<evidence type="ECO:0000259" key="13">
    <source>
        <dbReference type="Pfam" id="PF11471"/>
    </source>
</evidence>
<keyword evidence="10" id="KW-0998">Cell outer membrane</keyword>
<accession>A0A485BE97</accession>
<keyword evidence="6 12" id="KW-0732">Signal</keyword>
<dbReference type="SUPFAM" id="SSF57997">
    <property type="entry name" value="Tropomyosin"/>
    <property type="match status" value="1"/>
</dbReference>
<dbReference type="SUPFAM" id="SSF56935">
    <property type="entry name" value="Porins"/>
    <property type="match status" value="1"/>
</dbReference>
<evidence type="ECO:0000256" key="9">
    <source>
        <dbReference type="ARBA" id="ARBA00023136"/>
    </source>
</evidence>
<comment type="subcellular location">
    <subcellularLocation>
        <location evidence="1">Cell outer membrane</location>
        <topology evidence="1">Multi-pass membrane protein</topology>
    </subcellularLocation>
</comment>
<evidence type="ECO:0000256" key="2">
    <source>
        <dbReference type="ARBA" id="ARBA00007055"/>
    </source>
</evidence>
<feature type="signal peptide" evidence="12">
    <location>
        <begin position="1"/>
        <end position="22"/>
    </location>
</feature>
<comment type="similarity">
    <text evidence="2">Belongs to the porin LamB (TC 1.B.3) family.</text>
</comment>
<name>A0A485BE97_RAOTE</name>
<keyword evidence="4" id="KW-1134">Transmembrane beta strand</keyword>
<feature type="chain" id="PRO_5019713599" evidence="12">
    <location>
        <begin position="23"/>
        <end position="448"/>
    </location>
</feature>
<dbReference type="GO" id="GO:0006811">
    <property type="term" value="P:monoatomic ion transport"/>
    <property type="evidence" value="ECO:0007669"/>
    <property type="project" value="UniProtKB-KW"/>
</dbReference>
<feature type="compositionally biased region" description="Polar residues" evidence="11">
    <location>
        <begin position="74"/>
        <end position="100"/>
    </location>
</feature>
<dbReference type="PANTHER" id="PTHR38762">
    <property type="entry name" value="CRYPTIC OUTER MEMBRANE PORIN BGLH-RELATED"/>
    <property type="match status" value="1"/>
</dbReference>
<evidence type="ECO:0000256" key="6">
    <source>
        <dbReference type="ARBA" id="ARBA00022729"/>
    </source>
</evidence>
<dbReference type="Proteomes" id="UP000332594">
    <property type="component" value="Unassembled WGS sequence"/>
</dbReference>
<evidence type="ECO:0000256" key="7">
    <source>
        <dbReference type="ARBA" id="ARBA00023065"/>
    </source>
</evidence>
<dbReference type="InterPro" id="IPR021570">
    <property type="entry name" value="LamB-type_porin_N_dom"/>
</dbReference>
<protein>
    <submittedName>
        <fullName evidence="14">Sucrose porin</fullName>
    </submittedName>
</protein>
<evidence type="ECO:0000313" key="14">
    <source>
        <dbReference type="EMBL" id="VFS72075.1"/>
    </source>
</evidence>
<dbReference type="GO" id="GO:0046930">
    <property type="term" value="C:pore complex"/>
    <property type="evidence" value="ECO:0007669"/>
    <property type="project" value="UniProtKB-KW"/>
</dbReference>
<dbReference type="EMBL" id="CAADJG010000002">
    <property type="protein sequence ID" value="VFS72075.1"/>
    <property type="molecule type" value="Genomic_DNA"/>
</dbReference>
<keyword evidence="5" id="KW-0812">Transmembrane</keyword>
<dbReference type="InterPro" id="IPR036998">
    <property type="entry name" value="Porin_LamB_sf"/>
</dbReference>
<evidence type="ECO:0000256" key="11">
    <source>
        <dbReference type="SAM" id="MobiDB-lite"/>
    </source>
</evidence>
<dbReference type="GO" id="GO:0015774">
    <property type="term" value="P:polysaccharide transport"/>
    <property type="evidence" value="ECO:0007669"/>
    <property type="project" value="TreeGrafter"/>
</dbReference>
<evidence type="ECO:0000256" key="4">
    <source>
        <dbReference type="ARBA" id="ARBA00022452"/>
    </source>
</evidence>
<evidence type="ECO:0000313" key="15">
    <source>
        <dbReference type="Proteomes" id="UP000332594"/>
    </source>
</evidence>
<dbReference type="GO" id="GO:0015144">
    <property type="term" value="F:carbohydrate transmembrane transporter activity"/>
    <property type="evidence" value="ECO:0007669"/>
    <property type="project" value="TreeGrafter"/>
</dbReference>
<proteinExistence type="inferred from homology"/>
<dbReference type="Pfam" id="PF11471">
    <property type="entry name" value="Sugarporin_N"/>
    <property type="match status" value="1"/>
</dbReference>
<keyword evidence="3" id="KW-0813">Transport</keyword>